<dbReference type="EMBL" id="MW678978">
    <property type="protein sequence ID" value="QXN75670.1"/>
    <property type="molecule type" value="Genomic_DNA"/>
</dbReference>
<reference evidence="1" key="1">
    <citation type="submission" date="2021-02" db="EMBL/GenBank/DDBJ databases">
        <title>Agricultural practices are the primary influencer of seasonal variation in a dryland aerobiome.</title>
        <authorList>
            <person name="Finn D.R."/>
            <person name="Maldonado J."/>
            <person name="Schmidlin K."/>
            <person name="Kraberger S."/>
            <person name="Fontenele R.S."/>
            <person name="Herckes P."/>
            <person name="Fraser M."/>
            <person name="Garcia-Pichel F."/>
            <person name="Varsani A."/>
        </authorList>
    </citation>
    <scope>NUCLEOTIDE SEQUENCE</scope>
    <source>
        <strain evidence="1">D12_955</strain>
    </source>
</reference>
<accession>A0A8F5RBF2</accession>
<sequence length="305" mass="34753">MPYGRYSRRRRYVRRTTPRRYRRSTTTFRKTRTRYRRKAPVRSRKRILNITSRKKVDSMITYGNFVGGVPSTTFSVGKQLLRGGPNQVYNLLWSPSWRQLNHAGSGVLGTVAEKAMRTSTTCFMRGLKERVAIETVGGTSWRWRRIVFTAKGWLNQVPQSAAFAYALETTANGYVRVVNTMDAPAYAFVSTLVFRGTGPNDWNSSINAAVDTSRVTLLYDKTRVINPSTEVGCVRDYKMWHGFNKNLVYNDDENVETMTGNPFSVPSKPGMGDIMVMDIFDAGLASNTDDGLQLEFQSSLYWHER</sequence>
<proteinExistence type="predicted"/>
<name>A0A8F5RBF2_9VIRU</name>
<evidence type="ECO:0000313" key="1">
    <source>
        <dbReference type="EMBL" id="QXN75670.1"/>
    </source>
</evidence>
<protein>
    <submittedName>
        <fullName evidence="1">Capsid protein</fullName>
    </submittedName>
</protein>
<organism evidence="1">
    <name type="scientific">Genomoviridae sp</name>
    <dbReference type="NCBI Taxonomy" id="2202565"/>
    <lineage>
        <taxon>Viruses</taxon>
        <taxon>Monodnaviria</taxon>
        <taxon>Shotokuvirae</taxon>
        <taxon>Cressdnaviricota</taxon>
        <taxon>Repensiviricetes</taxon>
        <taxon>Geplafuvirales</taxon>
        <taxon>Genomoviridae</taxon>
    </lineage>
</organism>